<comment type="subunit">
    <text evidence="6">Homodimer.</text>
</comment>
<dbReference type="InterPro" id="IPR043169">
    <property type="entry name" value="PMM_cap"/>
</dbReference>
<dbReference type="GO" id="GO:0004615">
    <property type="term" value="F:phosphomannomutase activity"/>
    <property type="evidence" value="ECO:0007669"/>
    <property type="project" value="UniProtKB-EC"/>
</dbReference>
<dbReference type="InterPro" id="IPR023214">
    <property type="entry name" value="HAD_sf"/>
</dbReference>
<dbReference type="GO" id="GO:0006487">
    <property type="term" value="P:protein N-linked glycosylation"/>
    <property type="evidence" value="ECO:0007669"/>
    <property type="project" value="TreeGrafter"/>
</dbReference>
<evidence type="ECO:0000256" key="2">
    <source>
        <dbReference type="ARBA" id="ARBA00022723"/>
    </source>
</evidence>
<dbReference type="Proteomes" id="UP001152622">
    <property type="component" value="Chromosome 12"/>
</dbReference>
<evidence type="ECO:0000256" key="6">
    <source>
        <dbReference type="RuleBase" id="RU361118"/>
    </source>
</evidence>
<dbReference type="OrthoDB" id="10264771at2759"/>
<dbReference type="PANTHER" id="PTHR10466">
    <property type="entry name" value="PHOSPHOMANNOMUTASE"/>
    <property type="match status" value="1"/>
</dbReference>
<comment type="function">
    <text evidence="6">Involved in the synthesis of the GDP-mannose and dolichol-phosphate-mannose required for a number of critical mannosyl transfer reactions.</text>
</comment>
<sequence>MLNISPIGRSCTHEERIEFSEIDKRERIREKFVAALQEEFAGKGPEIHQGWSDQFRCVPRRVGQAFVPGSVGGRRAGGNLLFWKRDIVCKCRGGWKIGLSPFRGGNDYEIFNDPRTIGFTVYSPSDTARLCRDLFLSTLPKKC</sequence>
<gene>
    <name evidence="7" type="ORF">SKAU_G00299030</name>
</gene>
<comment type="catalytic activity">
    <reaction evidence="6">
        <text>alpha-D-mannose 1-phosphate = D-mannose 6-phosphate</text>
        <dbReference type="Rhea" id="RHEA:11140"/>
        <dbReference type="ChEBI" id="CHEBI:58409"/>
        <dbReference type="ChEBI" id="CHEBI:58735"/>
        <dbReference type="EC" id="5.4.2.8"/>
    </reaction>
</comment>
<keyword evidence="8" id="KW-1185">Reference proteome</keyword>
<dbReference type="GO" id="GO:0009298">
    <property type="term" value="P:GDP-mannose biosynthetic process"/>
    <property type="evidence" value="ECO:0007669"/>
    <property type="project" value="InterPro"/>
</dbReference>
<protein>
    <recommendedName>
        <fullName evidence="6">Phosphomannomutase</fullName>
        <ecNumber evidence="6">5.4.2.8</ecNumber>
    </recommendedName>
</protein>
<keyword evidence="6" id="KW-0413">Isomerase</keyword>
<feature type="binding site" evidence="4">
    <location>
        <position position="16"/>
    </location>
    <ligand>
        <name>alpha-D-mannose 1-phosphate</name>
        <dbReference type="ChEBI" id="CHEBI:58409"/>
    </ligand>
</feature>
<evidence type="ECO:0000256" key="5">
    <source>
        <dbReference type="PIRSR" id="PIRSR605002-3"/>
    </source>
</evidence>
<dbReference type="GO" id="GO:0046872">
    <property type="term" value="F:metal ion binding"/>
    <property type="evidence" value="ECO:0007669"/>
    <property type="project" value="UniProtKB-KW"/>
</dbReference>
<name>A0A9Q1EVD8_SYNKA</name>
<dbReference type="GO" id="GO:0006013">
    <property type="term" value="P:mannose metabolic process"/>
    <property type="evidence" value="ECO:0007669"/>
    <property type="project" value="TreeGrafter"/>
</dbReference>
<dbReference type="PANTHER" id="PTHR10466:SF1">
    <property type="entry name" value="PHOSPHOMANNOMUTASE 1"/>
    <property type="match status" value="1"/>
</dbReference>
<comment type="pathway">
    <text evidence="6">Nucleotide-sugar biosynthesis; GDP-alpha-D-mannose biosynthesis; alpha-D-mannose 1-phosphate from D-fructose 6-phosphate: step 2/2.</text>
</comment>
<evidence type="ECO:0000256" key="1">
    <source>
        <dbReference type="ARBA" id="ARBA00022490"/>
    </source>
</evidence>
<proteinExistence type="inferred from homology"/>
<evidence type="ECO:0000313" key="8">
    <source>
        <dbReference type="Proteomes" id="UP001152622"/>
    </source>
</evidence>
<evidence type="ECO:0000256" key="4">
    <source>
        <dbReference type="PIRSR" id="PIRSR605002-2"/>
    </source>
</evidence>
<feature type="binding site" evidence="4">
    <location>
        <position position="9"/>
    </location>
    <ligand>
        <name>alpha-D-mannose 1-phosphate</name>
        <dbReference type="ChEBI" id="CHEBI:58409"/>
    </ligand>
</feature>
<feature type="binding site" evidence="5">
    <location>
        <position position="111"/>
    </location>
    <ligand>
        <name>Mg(2+)</name>
        <dbReference type="ChEBI" id="CHEBI:18420"/>
        <label>1</label>
    </ligand>
</feature>
<evidence type="ECO:0000256" key="3">
    <source>
        <dbReference type="ARBA" id="ARBA00022842"/>
    </source>
</evidence>
<dbReference type="Pfam" id="PF03332">
    <property type="entry name" value="PMM"/>
    <property type="match status" value="2"/>
</dbReference>
<reference evidence="7" key="1">
    <citation type="journal article" date="2023" name="Science">
        <title>Genome structures resolve the early diversification of teleost fishes.</title>
        <authorList>
            <person name="Parey E."/>
            <person name="Louis A."/>
            <person name="Montfort J."/>
            <person name="Bouchez O."/>
            <person name="Roques C."/>
            <person name="Iampietro C."/>
            <person name="Lluch J."/>
            <person name="Castinel A."/>
            <person name="Donnadieu C."/>
            <person name="Desvignes T."/>
            <person name="Floi Bucao C."/>
            <person name="Jouanno E."/>
            <person name="Wen M."/>
            <person name="Mejri S."/>
            <person name="Dirks R."/>
            <person name="Jansen H."/>
            <person name="Henkel C."/>
            <person name="Chen W.J."/>
            <person name="Zahm M."/>
            <person name="Cabau C."/>
            <person name="Klopp C."/>
            <person name="Thompson A.W."/>
            <person name="Robinson-Rechavi M."/>
            <person name="Braasch I."/>
            <person name="Lecointre G."/>
            <person name="Bobe J."/>
            <person name="Postlethwait J.H."/>
            <person name="Berthelot C."/>
            <person name="Roest Crollius H."/>
            <person name="Guiguen Y."/>
        </authorList>
    </citation>
    <scope>NUCLEOTIDE SEQUENCE</scope>
    <source>
        <strain evidence="7">WJC10195</strain>
    </source>
</reference>
<dbReference type="Gene3D" id="3.40.50.1000">
    <property type="entry name" value="HAD superfamily/HAD-like"/>
    <property type="match status" value="1"/>
</dbReference>
<keyword evidence="3 5" id="KW-0460">Magnesium</keyword>
<comment type="subcellular location">
    <subcellularLocation>
        <location evidence="6">Cytoplasm</location>
    </subcellularLocation>
</comment>
<dbReference type="GO" id="GO:0005829">
    <property type="term" value="C:cytosol"/>
    <property type="evidence" value="ECO:0007669"/>
    <property type="project" value="TreeGrafter"/>
</dbReference>
<keyword evidence="1 6" id="KW-0963">Cytoplasm</keyword>
<organism evidence="7 8">
    <name type="scientific">Synaphobranchus kaupii</name>
    <name type="common">Kaup's arrowtooth eel</name>
    <dbReference type="NCBI Taxonomy" id="118154"/>
    <lineage>
        <taxon>Eukaryota</taxon>
        <taxon>Metazoa</taxon>
        <taxon>Chordata</taxon>
        <taxon>Craniata</taxon>
        <taxon>Vertebrata</taxon>
        <taxon>Euteleostomi</taxon>
        <taxon>Actinopterygii</taxon>
        <taxon>Neopterygii</taxon>
        <taxon>Teleostei</taxon>
        <taxon>Anguilliformes</taxon>
        <taxon>Synaphobranchidae</taxon>
        <taxon>Synaphobranchus</taxon>
    </lineage>
</organism>
<comment type="similarity">
    <text evidence="6">Belongs to the eukaryotic PMM family.</text>
</comment>
<dbReference type="EMBL" id="JAINUF010000012">
    <property type="protein sequence ID" value="KAJ8345710.1"/>
    <property type="molecule type" value="Genomic_DNA"/>
</dbReference>
<dbReference type="AlphaFoldDB" id="A0A9Q1EVD8"/>
<dbReference type="Gene3D" id="3.30.1240.20">
    <property type="match status" value="1"/>
</dbReference>
<comment type="caution">
    <text evidence="7">The sequence shown here is derived from an EMBL/GenBank/DDBJ whole genome shotgun (WGS) entry which is preliminary data.</text>
</comment>
<feature type="binding site" evidence="5">
    <location>
        <position position="113"/>
    </location>
    <ligand>
        <name>Mg(2+)</name>
        <dbReference type="ChEBI" id="CHEBI:18420"/>
        <label>1</label>
    </ligand>
</feature>
<comment type="cofactor">
    <cofactor evidence="5">
        <name>Mg(2+)</name>
        <dbReference type="ChEBI" id="CHEBI:18420"/>
    </cofactor>
</comment>
<accession>A0A9Q1EVD8</accession>
<feature type="binding site" evidence="5">
    <location>
        <position position="116"/>
    </location>
    <ligand>
        <name>Mg(2+)</name>
        <dbReference type="ChEBI" id="CHEBI:18420"/>
        <label>1</label>
    </ligand>
</feature>
<keyword evidence="2 5" id="KW-0479">Metal-binding</keyword>
<dbReference type="InterPro" id="IPR005002">
    <property type="entry name" value="PMM"/>
</dbReference>
<evidence type="ECO:0000313" key="7">
    <source>
        <dbReference type="EMBL" id="KAJ8345710.1"/>
    </source>
</evidence>
<dbReference type="EC" id="5.4.2.8" evidence="6"/>